<dbReference type="InterPro" id="IPR001950">
    <property type="entry name" value="SUI1"/>
</dbReference>
<organism evidence="4">
    <name type="scientific">viral metagenome</name>
    <dbReference type="NCBI Taxonomy" id="1070528"/>
    <lineage>
        <taxon>unclassified sequences</taxon>
        <taxon>metagenomes</taxon>
        <taxon>organismal metagenomes</taxon>
    </lineage>
</organism>
<dbReference type="EMBL" id="MN740936">
    <property type="protein sequence ID" value="QHU18582.1"/>
    <property type="molecule type" value="Genomic_DNA"/>
</dbReference>
<dbReference type="PANTHER" id="PTHR10388">
    <property type="entry name" value="EUKARYOTIC TRANSLATION INITIATION FACTOR SUI1"/>
    <property type="match status" value="1"/>
</dbReference>
<reference evidence="4" key="1">
    <citation type="journal article" date="2020" name="Nature">
        <title>Giant virus diversity and host interactions through global metagenomics.</title>
        <authorList>
            <person name="Schulz F."/>
            <person name="Roux S."/>
            <person name="Paez-Espino D."/>
            <person name="Jungbluth S."/>
            <person name="Walsh D.A."/>
            <person name="Denef V.J."/>
            <person name="McMahon K.D."/>
            <person name="Konstantinidis K.T."/>
            <person name="Eloe-Fadrosh E.A."/>
            <person name="Kyrpides N.C."/>
            <person name="Woyke T."/>
        </authorList>
    </citation>
    <scope>NUCLEOTIDE SEQUENCE</scope>
    <source>
        <strain evidence="4">GVMAG-S-3300013006-158</strain>
    </source>
</reference>
<name>A0A6C0KKN7_9ZZZZ</name>
<keyword evidence="2" id="KW-0648">Protein biosynthesis</keyword>
<dbReference type="InterPro" id="IPR036877">
    <property type="entry name" value="SUI1_dom_sf"/>
</dbReference>
<dbReference type="Gene3D" id="3.30.780.10">
    <property type="entry name" value="SUI1-like domain"/>
    <property type="match status" value="1"/>
</dbReference>
<dbReference type="GO" id="GO:0003743">
    <property type="term" value="F:translation initiation factor activity"/>
    <property type="evidence" value="ECO:0007669"/>
    <property type="project" value="InterPro"/>
</dbReference>
<evidence type="ECO:0000259" key="3">
    <source>
        <dbReference type="PROSITE" id="PS50296"/>
    </source>
</evidence>
<dbReference type="Pfam" id="PF01253">
    <property type="entry name" value="SUI1"/>
    <property type="match status" value="1"/>
</dbReference>
<evidence type="ECO:0000256" key="1">
    <source>
        <dbReference type="ARBA" id="ARBA00005422"/>
    </source>
</evidence>
<comment type="similarity">
    <text evidence="1">Belongs to the SUI1 family.</text>
</comment>
<accession>A0A6C0KKN7</accession>
<feature type="domain" description="SUI1" evidence="3">
    <location>
        <begin position="56"/>
        <end position="126"/>
    </location>
</feature>
<sequence>MPIFGKQSDIKRLIPYYYSTKMSKLLNNLVFNQLDALNAFTDTARESSSQVPPSIVHIRTKQRSGKKSTTIIEGLAEDLDLPKILKALKKTLNTNGSVLEDEEFGGIINIQGDQRTAVAQFLCKYHICEPDEIKIHGF</sequence>
<dbReference type="InterPro" id="IPR005874">
    <property type="entry name" value="SUI1_euk"/>
</dbReference>
<dbReference type="AlphaFoldDB" id="A0A6C0KKN7"/>
<evidence type="ECO:0000313" key="4">
    <source>
        <dbReference type="EMBL" id="QHU18582.1"/>
    </source>
</evidence>
<dbReference type="CDD" id="cd11566">
    <property type="entry name" value="eIF1_SUI1"/>
    <property type="match status" value="1"/>
</dbReference>
<evidence type="ECO:0000256" key="2">
    <source>
        <dbReference type="ARBA" id="ARBA00022917"/>
    </source>
</evidence>
<proteinExistence type="inferred from homology"/>
<dbReference type="PROSITE" id="PS50296">
    <property type="entry name" value="SUI1"/>
    <property type="match status" value="1"/>
</dbReference>
<dbReference type="SUPFAM" id="SSF55159">
    <property type="entry name" value="eIF1-like"/>
    <property type="match status" value="1"/>
</dbReference>
<protein>
    <recommendedName>
        <fullName evidence="3">SUI1 domain-containing protein</fullName>
    </recommendedName>
</protein>